<dbReference type="SMART" id="SM00419">
    <property type="entry name" value="HTH_CRP"/>
    <property type="match status" value="1"/>
</dbReference>
<organism evidence="6 7">
    <name type="scientific">Lentilactobacillus kisonensis DSM 19906 = JCM 15041</name>
    <dbReference type="NCBI Taxonomy" id="1423766"/>
    <lineage>
        <taxon>Bacteria</taxon>
        <taxon>Bacillati</taxon>
        <taxon>Bacillota</taxon>
        <taxon>Bacilli</taxon>
        <taxon>Lactobacillales</taxon>
        <taxon>Lactobacillaceae</taxon>
        <taxon>Lentilactobacillus</taxon>
    </lineage>
</organism>
<dbReference type="Gene3D" id="2.60.120.10">
    <property type="entry name" value="Jelly Rolls"/>
    <property type="match status" value="1"/>
</dbReference>
<dbReference type="AlphaFoldDB" id="A0A0R1NP51"/>
<evidence type="ECO:0000313" key="7">
    <source>
        <dbReference type="Proteomes" id="UP000051439"/>
    </source>
</evidence>
<dbReference type="InterPro" id="IPR018490">
    <property type="entry name" value="cNMP-bd_dom_sf"/>
</dbReference>
<dbReference type="PATRIC" id="fig|1423766.4.peg.2229"/>
<dbReference type="InterPro" id="IPR036388">
    <property type="entry name" value="WH-like_DNA-bd_sf"/>
</dbReference>
<evidence type="ECO:0000256" key="3">
    <source>
        <dbReference type="ARBA" id="ARBA00023163"/>
    </source>
</evidence>
<dbReference type="EMBL" id="AZEB01000048">
    <property type="protein sequence ID" value="KRL19162.1"/>
    <property type="molecule type" value="Genomic_DNA"/>
</dbReference>
<evidence type="ECO:0000259" key="5">
    <source>
        <dbReference type="PROSITE" id="PS51063"/>
    </source>
</evidence>
<dbReference type="PROSITE" id="PS51063">
    <property type="entry name" value="HTH_CRP_2"/>
    <property type="match status" value="1"/>
</dbReference>
<comment type="caution">
    <text evidence="6">The sequence shown here is derived from an EMBL/GenBank/DDBJ whole genome shotgun (WGS) entry which is preliminary data.</text>
</comment>
<feature type="domain" description="HTH crp-type" evidence="5">
    <location>
        <begin position="155"/>
        <end position="229"/>
    </location>
</feature>
<dbReference type="Gene3D" id="1.10.10.10">
    <property type="entry name" value="Winged helix-like DNA-binding domain superfamily/Winged helix DNA-binding domain"/>
    <property type="match status" value="1"/>
</dbReference>
<accession>A0A0R1NP51</accession>
<dbReference type="PANTHER" id="PTHR24567:SF74">
    <property type="entry name" value="HTH-TYPE TRANSCRIPTIONAL REGULATOR ARCR"/>
    <property type="match status" value="1"/>
</dbReference>
<dbReference type="GO" id="GO:0005829">
    <property type="term" value="C:cytosol"/>
    <property type="evidence" value="ECO:0007669"/>
    <property type="project" value="TreeGrafter"/>
</dbReference>
<dbReference type="SUPFAM" id="SSF46785">
    <property type="entry name" value="Winged helix' DNA-binding domain"/>
    <property type="match status" value="1"/>
</dbReference>
<dbReference type="GO" id="GO:0003700">
    <property type="term" value="F:DNA-binding transcription factor activity"/>
    <property type="evidence" value="ECO:0007669"/>
    <property type="project" value="TreeGrafter"/>
</dbReference>
<dbReference type="Proteomes" id="UP000051439">
    <property type="component" value="Unassembled WGS sequence"/>
</dbReference>
<evidence type="ECO:0000259" key="4">
    <source>
        <dbReference type="PROSITE" id="PS50042"/>
    </source>
</evidence>
<gene>
    <name evidence="6" type="ORF">FC98_GL002147</name>
</gene>
<keyword evidence="1" id="KW-0805">Transcription regulation</keyword>
<keyword evidence="7" id="KW-1185">Reference proteome</keyword>
<dbReference type="SUPFAM" id="SSF51206">
    <property type="entry name" value="cAMP-binding domain-like"/>
    <property type="match status" value="1"/>
</dbReference>
<dbReference type="PROSITE" id="PS50042">
    <property type="entry name" value="CNMP_BINDING_3"/>
    <property type="match status" value="1"/>
</dbReference>
<reference evidence="6 7" key="1">
    <citation type="journal article" date="2015" name="Genome Announc.">
        <title>Expanding the biotechnology potential of lactobacilli through comparative genomics of 213 strains and associated genera.</title>
        <authorList>
            <person name="Sun Z."/>
            <person name="Harris H.M."/>
            <person name="McCann A."/>
            <person name="Guo C."/>
            <person name="Argimon S."/>
            <person name="Zhang W."/>
            <person name="Yang X."/>
            <person name="Jeffery I.B."/>
            <person name="Cooney J.C."/>
            <person name="Kagawa T.F."/>
            <person name="Liu W."/>
            <person name="Song Y."/>
            <person name="Salvetti E."/>
            <person name="Wrobel A."/>
            <person name="Rasinkangas P."/>
            <person name="Parkhill J."/>
            <person name="Rea M.C."/>
            <person name="O'Sullivan O."/>
            <person name="Ritari J."/>
            <person name="Douillard F.P."/>
            <person name="Paul Ross R."/>
            <person name="Yang R."/>
            <person name="Briner A.E."/>
            <person name="Felis G.E."/>
            <person name="de Vos W.M."/>
            <person name="Barrangou R."/>
            <person name="Klaenhammer T.R."/>
            <person name="Caufield P.W."/>
            <person name="Cui Y."/>
            <person name="Zhang H."/>
            <person name="O'Toole P.W."/>
        </authorList>
    </citation>
    <scope>NUCLEOTIDE SEQUENCE [LARGE SCALE GENOMIC DNA]</scope>
    <source>
        <strain evidence="6 7">DSM 19906</strain>
    </source>
</reference>
<dbReference type="Pfam" id="PF00027">
    <property type="entry name" value="cNMP_binding"/>
    <property type="match status" value="1"/>
</dbReference>
<keyword evidence="2" id="KW-0238">DNA-binding</keyword>
<dbReference type="Pfam" id="PF13545">
    <property type="entry name" value="HTH_Crp_2"/>
    <property type="match status" value="1"/>
</dbReference>
<dbReference type="CDD" id="cd00038">
    <property type="entry name" value="CAP_ED"/>
    <property type="match status" value="1"/>
</dbReference>
<evidence type="ECO:0000256" key="2">
    <source>
        <dbReference type="ARBA" id="ARBA00023125"/>
    </source>
</evidence>
<name>A0A0R1NP51_9LACO</name>
<dbReference type="InterPro" id="IPR012318">
    <property type="entry name" value="HTH_CRP"/>
</dbReference>
<evidence type="ECO:0000313" key="6">
    <source>
        <dbReference type="EMBL" id="KRL19162.1"/>
    </source>
</evidence>
<protein>
    <submittedName>
        <fullName evidence="6">Cyclic nucleotide-binding domain protein</fullName>
    </submittedName>
</protein>
<feature type="domain" description="Cyclic nucleotide-binding" evidence="4">
    <location>
        <begin position="21"/>
        <end position="141"/>
    </location>
</feature>
<keyword evidence="3" id="KW-0804">Transcription</keyword>
<dbReference type="SMART" id="SM00100">
    <property type="entry name" value="cNMP"/>
    <property type="match status" value="1"/>
</dbReference>
<dbReference type="InterPro" id="IPR014710">
    <property type="entry name" value="RmlC-like_jellyroll"/>
</dbReference>
<dbReference type="GO" id="GO:0003677">
    <property type="term" value="F:DNA binding"/>
    <property type="evidence" value="ECO:0007669"/>
    <property type="project" value="UniProtKB-KW"/>
</dbReference>
<dbReference type="PANTHER" id="PTHR24567">
    <property type="entry name" value="CRP FAMILY TRANSCRIPTIONAL REGULATORY PROTEIN"/>
    <property type="match status" value="1"/>
</dbReference>
<sequence length="233" mass="27090">MIMKDKSAYQRYADNLRTHPEFGPLDDADIQKVISAIKIKTYHRGQILFDQGDSRDNFYYLIDGVVKSFHWDEDGEEQLYLYVRQNKAFPYIGLFDDANYAYTVESMTEVKLAEIPMNLYEEVLRSTPELMVNAIREMSRIINMAETQLQKMVTTSAKCRVWNAIWFLGQQIGDDQEDGSILVPYPMTLGELSKVSGTTRETTSAMVQQLVKENKVRYNRKYFKILVRDETST</sequence>
<dbReference type="RefSeq" id="WP_054656124.1">
    <property type="nucleotide sequence ID" value="NZ_AZEB01000048.1"/>
</dbReference>
<dbReference type="InterPro" id="IPR036390">
    <property type="entry name" value="WH_DNA-bd_sf"/>
</dbReference>
<proteinExistence type="predicted"/>
<dbReference type="InterPro" id="IPR000595">
    <property type="entry name" value="cNMP-bd_dom"/>
</dbReference>
<dbReference type="InterPro" id="IPR050397">
    <property type="entry name" value="Env_Response_Regulators"/>
</dbReference>
<evidence type="ECO:0000256" key="1">
    <source>
        <dbReference type="ARBA" id="ARBA00023015"/>
    </source>
</evidence>